<dbReference type="RefSeq" id="WP_305933519.1">
    <property type="nucleotide sequence ID" value="NZ_JAVAIM010000001.1"/>
</dbReference>
<proteinExistence type="predicted"/>
<accession>A0ABT9HSK7</accession>
<reference evidence="3 4" key="1">
    <citation type="submission" date="2023-08" db="EMBL/GenBank/DDBJ databases">
        <title>genomic of G39.</title>
        <authorList>
            <person name="Wang Y."/>
        </authorList>
    </citation>
    <scope>NUCLEOTIDE SEQUENCE [LARGE SCALE GENOMIC DNA]</scope>
    <source>
        <strain evidence="3 4">G39</strain>
    </source>
</reference>
<name>A0ABT9HSK7_9SPHN</name>
<sequence>MAQDCSRAGARGAAPSSWETYCWLNMNIYNDTIARSATGQSLSYNLPDGSRLTFRLRVTNTPTTAGTALFSATAPSWTGAAVGNSSFLNIPGRPILYQGAAGSLTTLNITNITVIPPAGVAQASQYAFVVADAESTDNSEYQQYTTNGGAWQILDRVAPISGMQYPVTTGVGTTTFRAAGGGQSGNVGAFIVSSLNPTSATVTMQGAGLQGVMLAIRFASITLSKQIEGPRIADSDQFRFSIRSTSGATVYAQGQTSGTDRGPFPAAVFSSTSGVPLVLREEMLPGSSSNLADYRGSLTCTNANTASTTVMPRNVVTTSYNFGTLQFGDFVDCIFTNTPYPRVELRTAIASAGRIFTTDQFTLTIRDDTANAQVAAFTTTGTGATVSPSTSGLLSATAGSTYRFTETASGTTILSRYAPRLACVNRNGSSTTSLPSGGSTGTVIPKLGDIIVCTITNTRNAPAAILTVGKASRVVSSSGDSSAPMAIPGAIIEYTVTVTNTGDAPTDASTLRLFDRPDEAMAWLTTFTPVFTDGPIASGLTFNSGSNVAYSNQSGGNPFGYAPAGPQDPAVTAIRFSPAGTLRASDGTAHPSFTLRYRMVVE</sequence>
<evidence type="ECO:0000259" key="1">
    <source>
        <dbReference type="Pfam" id="PF18651"/>
    </source>
</evidence>
<organism evidence="3 4">
    <name type="scientific">Qipengyuania profundimaris</name>
    <dbReference type="NCBI Taxonomy" id="3067652"/>
    <lineage>
        <taxon>Bacteria</taxon>
        <taxon>Pseudomonadati</taxon>
        <taxon>Pseudomonadota</taxon>
        <taxon>Alphaproteobacteria</taxon>
        <taxon>Sphingomonadales</taxon>
        <taxon>Erythrobacteraceae</taxon>
        <taxon>Qipengyuania</taxon>
    </lineage>
</organism>
<dbReference type="InterPro" id="IPR048834">
    <property type="entry name" value="SpaA_pre-album"/>
</dbReference>
<dbReference type="EMBL" id="JAVAIM010000001">
    <property type="protein sequence ID" value="MDP4576128.1"/>
    <property type="molecule type" value="Genomic_DNA"/>
</dbReference>
<feature type="domain" description="Surface adhesin CshA non-repetitive" evidence="1">
    <location>
        <begin position="20"/>
        <end position="215"/>
    </location>
</feature>
<feature type="domain" description="SpaA-like prealbumin fold" evidence="2">
    <location>
        <begin position="343"/>
        <end position="459"/>
    </location>
</feature>
<protein>
    <submittedName>
        <fullName evidence="3">CshA/CshB family fibrillar adhesin-related protein</fullName>
    </submittedName>
</protein>
<evidence type="ECO:0000313" key="4">
    <source>
        <dbReference type="Proteomes" id="UP001240639"/>
    </source>
</evidence>
<feature type="domain" description="SpaA-like prealbumin fold" evidence="2">
    <location>
        <begin position="220"/>
        <end position="339"/>
    </location>
</feature>
<comment type="caution">
    <text evidence="3">The sequence shown here is derived from an EMBL/GenBank/DDBJ whole genome shotgun (WGS) entry which is preliminary data.</text>
</comment>
<dbReference type="InterPro" id="IPR040683">
    <property type="entry name" value="CshA_NR2"/>
</dbReference>
<gene>
    <name evidence="3" type="ORF">Q9K02_13375</name>
</gene>
<dbReference type="Pfam" id="PF20674">
    <property type="entry name" value="SpaA_3"/>
    <property type="match status" value="2"/>
</dbReference>
<dbReference type="Pfam" id="PF18651">
    <property type="entry name" value="CshA_NR2"/>
    <property type="match status" value="1"/>
</dbReference>
<evidence type="ECO:0000313" key="3">
    <source>
        <dbReference type="EMBL" id="MDP4576128.1"/>
    </source>
</evidence>
<dbReference type="Proteomes" id="UP001240639">
    <property type="component" value="Unassembled WGS sequence"/>
</dbReference>
<evidence type="ECO:0000259" key="2">
    <source>
        <dbReference type="Pfam" id="PF20674"/>
    </source>
</evidence>
<keyword evidence="4" id="KW-1185">Reference proteome</keyword>